<keyword evidence="7" id="KW-0698">rRNA processing</keyword>
<keyword evidence="3 7" id="KW-0479">Metal-binding</keyword>
<comment type="similarity">
    <text evidence="1 7">Belongs to the endoribonuclease YbeY family.</text>
</comment>
<dbReference type="NCBIfam" id="TIGR00043">
    <property type="entry name" value="rRNA maturation RNase YbeY"/>
    <property type="match status" value="1"/>
</dbReference>
<dbReference type="EMBL" id="CP157199">
    <property type="protein sequence ID" value="XBG61007.1"/>
    <property type="molecule type" value="Genomic_DNA"/>
</dbReference>
<comment type="subcellular location">
    <subcellularLocation>
        <location evidence="7">Cytoplasm</location>
    </subcellularLocation>
</comment>
<evidence type="ECO:0000256" key="6">
    <source>
        <dbReference type="ARBA" id="ARBA00022833"/>
    </source>
</evidence>
<keyword evidence="5 7" id="KW-0378">Hydrolase</keyword>
<dbReference type="EC" id="3.1.-.-" evidence="7"/>
<dbReference type="GO" id="GO:0004222">
    <property type="term" value="F:metalloendopeptidase activity"/>
    <property type="evidence" value="ECO:0007669"/>
    <property type="project" value="InterPro"/>
</dbReference>
<dbReference type="RefSeq" id="WP_347923233.1">
    <property type="nucleotide sequence ID" value="NZ_CP157199.1"/>
</dbReference>
<evidence type="ECO:0000256" key="4">
    <source>
        <dbReference type="ARBA" id="ARBA00022759"/>
    </source>
</evidence>
<dbReference type="InterPro" id="IPR023091">
    <property type="entry name" value="MetalPrtase_cat_dom_sf_prd"/>
</dbReference>
<dbReference type="HAMAP" id="MF_00009">
    <property type="entry name" value="Endoribonucl_YbeY"/>
    <property type="match status" value="1"/>
</dbReference>
<dbReference type="GO" id="GO:0004521">
    <property type="term" value="F:RNA endonuclease activity"/>
    <property type="evidence" value="ECO:0007669"/>
    <property type="project" value="UniProtKB-UniRule"/>
</dbReference>
<dbReference type="PANTHER" id="PTHR46986:SF1">
    <property type="entry name" value="ENDORIBONUCLEASE YBEY, CHLOROPLASTIC"/>
    <property type="match status" value="1"/>
</dbReference>
<sequence>MISFNYETNFRLQDDLQISKWVVDTINEEGCKEGDINYVFCDDEYLYKLNVEFLNHNTLTDIISFDYSVGKELHGDIFISIERVIENAKELRVDFENELHRVMIHGILHYCGYKDKKEEDKIAMRQKEDYYLNKF</sequence>
<evidence type="ECO:0000256" key="1">
    <source>
        <dbReference type="ARBA" id="ARBA00010875"/>
    </source>
</evidence>
<dbReference type="InterPro" id="IPR002036">
    <property type="entry name" value="YbeY"/>
</dbReference>
<evidence type="ECO:0000256" key="3">
    <source>
        <dbReference type="ARBA" id="ARBA00022723"/>
    </source>
</evidence>
<keyword evidence="7" id="KW-0690">Ribosome biogenesis</keyword>
<keyword evidence="6 7" id="KW-0862">Zinc</keyword>
<keyword evidence="2 7" id="KW-0540">Nuclease</keyword>
<feature type="binding site" evidence="7">
    <location>
        <position position="105"/>
    </location>
    <ligand>
        <name>Zn(2+)</name>
        <dbReference type="ChEBI" id="CHEBI:29105"/>
        <note>catalytic</note>
    </ligand>
</feature>
<dbReference type="Pfam" id="PF02130">
    <property type="entry name" value="YbeY"/>
    <property type="match status" value="1"/>
</dbReference>
<proteinExistence type="inferred from homology"/>
<organism evidence="8">
    <name type="scientific">Pontimicrobium sp. SW4</name>
    <dbReference type="NCBI Taxonomy" id="3153519"/>
    <lineage>
        <taxon>Bacteria</taxon>
        <taxon>Pseudomonadati</taxon>
        <taxon>Bacteroidota</taxon>
        <taxon>Flavobacteriia</taxon>
        <taxon>Flavobacteriales</taxon>
        <taxon>Flavobacteriaceae</taxon>
        <taxon>Pontimicrobium</taxon>
    </lineage>
</organism>
<evidence type="ECO:0000256" key="5">
    <source>
        <dbReference type="ARBA" id="ARBA00022801"/>
    </source>
</evidence>
<dbReference type="SUPFAM" id="SSF55486">
    <property type="entry name" value="Metalloproteases ('zincins'), catalytic domain"/>
    <property type="match status" value="1"/>
</dbReference>
<gene>
    <name evidence="7 8" type="primary">ybeY</name>
    <name evidence="8" type="ORF">ABGB03_14185</name>
</gene>
<feature type="binding site" evidence="7">
    <location>
        <position position="115"/>
    </location>
    <ligand>
        <name>Zn(2+)</name>
        <dbReference type="ChEBI" id="CHEBI:29105"/>
        <note>catalytic</note>
    </ligand>
</feature>
<dbReference type="PANTHER" id="PTHR46986">
    <property type="entry name" value="ENDORIBONUCLEASE YBEY, CHLOROPLASTIC"/>
    <property type="match status" value="1"/>
</dbReference>
<dbReference type="GO" id="GO:0005737">
    <property type="term" value="C:cytoplasm"/>
    <property type="evidence" value="ECO:0007669"/>
    <property type="project" value="UniProtKB-SubCell"/>
</dbReference>
<comment type="cofactor">
    <cofactor evidence="7">
        <name>Zn(2+)</name>
        <dbReference type="ChEBI" id="CHEBI:29105"/>
    </cofactor>
    <text evidence="7">Binds 1 zinc ion.</text>
</comment>
<reference evidence="8" key="1">
    <citation type="submission" date="2024-05" db="EMBL/GenBank/DDBJ databases">
        <title>Pontimicrobium maritimus sp. nov., isolated form sea water.</title>
        <authorList>
            <person name="Muhammad N."/>
            <person name="Vuong T.Q."/>
            <person name="Han H.L."/>
            <person name="Kim S.-G."/>
        </authorList>
    </citation>
    <scope>NUCLEOTIDE SEQUENCE</scope>
    <source>
        <strain evidence="8">SW4</strain>
    </source>
</reference>
<comment type="function">
    <text evidence="7">Single strand-specific metallo-endoribonuclease involved in late-stage 70S ribosome quality control and in maturation of the 3' terminus of the 16S rRNA.</text>
</comment>
<evidence type="ECO:0000256" key="7">
    <source>
        <dbReference type="HAMAP-Rule" id="MF_00009"/>
    </source>
</evidence>
<dbReference type="Gene3D" id="3.40.390.30">
    <property type="entry name" value="Metalloproteases ('zincins'), catalytic domain"/>
    <property type="match status" value="1"/>
</dbReference>
<evidence type="ECO:0000256" key="2">
    <source>
        <dbReference type="ARBA" id="ARBA00022722"/>
    </source>
</evidence>
<accession>A0AAU7BRT5</accession>
<keyword evidence="4 7" id="KW-0255">Endonuclease</keyword>
<keyword evidence="7" id="KW-0963">Cytoplasm</keyword>
<protein>
    <recommendedName>
        <fullName evidence="7">Endoribonuclease YbeY</fullName>
        <ecNumber evidence="7">3.1.-.-</ecNumber>
    </recommendedName>
</protein>
<evidence type="ECO:0000313" key="8">
    <source>
        <dbReference type="EMBL" id="XBG61007.1"/>
    </source>
</evidence>
<dbReference type="GO" id="GO:0008270">
    <property type="term" value="F:zinc ion binding"/>
    <property type="evidence" value="ECO:0007669"/>
    <property type="project" value="UniProtKB-UniRule"/>
</dbReference>
<feature type="binding site" evidence="7">
    <location>
        <position position="109"/>
    </location>
    <ligand>
        <name>Zn(2+)</name>
        <dbReference type="ChEBI" id="CHEBI:29105"/>
        <note>catalytic</note>
    </ligand>
</feature>
<dbReference type="AlphaFoldDB" id="A0AAU7BRT5"/>
<dbReference type="GO" id="GO:0006364">
    <property type="term" value="P:rRNA processing"/>
    <property type="evidence" value="ECO:0007669"/>
    <property type="project" value="UniProtKB-UniRule"/>
</dbReference>
<name>A0AAU7BRT5_9FLAO</name>